<organism evidence="2 3">
    <name type="scientific">Candidatus Fervidibacter sacchari</name>
    <dbReference type="NCBI Taxonomy" id="1448929"/>
    <lineage>
        <taxon>Bacteria</taxon>
        <taxon>Candidatus Fervidibacterota</taxon>
        <taxon>Candidatus Fervidibacter</taxon>
    </lineage>
</organism>
<protein>
    <submittedName>
        <fullName evidence="2">Uncharacterized protein</fullName>
    </submittedName>
</protein>
<evidence type="ECO:0000313" key="3">
    <source>
        <dbReference type="Proteomes" id="UP001204798"/>
    </source>
</evidence>
<sequence length="78" mass="8163">MKLAPHRPTKDEKNGLKLSPFSGSAATAKAVAQIAGVSPATVKRAHQFGKALEVLEQVSPKVAEVVLRGEVKDALCAN</sequence>
<feature type="region of interest" description="Disordered" evidence="1">
    <location>
        <begin position="1"/>
        <end position="20"/>
    </location>
</feature>
<dbReference type="RefSeq" id="WP_259096643.1">
    <property type="nucleotide sequence ID" value="NZ_CP130454.1"/>
</dbReference>
<accession>A0ABT2EPB0</accession>
<dbReference type="EMBL" id="JANUCP010000004">
    <property type="protein sequence ID" value="MCS3919799.1"/>
    <property type="molecule type" value="Genomic_DNA"/>
</dbReference>
<dbReference type="Proteomes" id="UP001204798">
    <property type="component" value="Unassembled WGS sequence"/>
</dbReference>
<comment type="caution">
    <text evidence="2">The sequence shown here is derived from an EMBL/GenBank/DDBJ whole genome shotgun (WGS) entry which is preliminary data.</text>
</comment>
<reference evidence="2 3" key="1">
    <citation type="submission" date="2022-08" db="EMBL/GenBank/DDBJ databases">
        <title>Bacterial and archaeal communities from various locations to study Microbial Dark Matter (Phase II).</title>
        <authorList>
            <person name="Stepanauskas R."/>
        </authorList>
    </citation>
    <scope>NUCLEOTIDE SEQUENCE [LARGE SCALE GENOMIC DNA]</scope>
    <source>
        <strain evidence="2 3">PD1</strain>
    </source>
</reference>
<keyword evidence="3" id="KW-1185">Reference proteome</keyword>
<name>A0ABT2EPB0_9BACT</name>
<evidence type="ECO:0000256" key="1">
    <source>
        <dbReference type="SAM" id="MobiDB-lite"/>
    </source>
</evidence>
<proteinExistence type="predicted"/>
<dbReference type="Gene3D" id="1.10.260.40">
    <property type="entry name" value="lambda repressor-like DNA-binding domains"/>
    <property type="match status" value="1"/>
</dbReference>
<gene>
    <name evidence="2" type="ORF">M2350_002216</name>
</gene>
<evidence type="ECO:0000313" key="2">
    <source>
        <dbReference type="EMBL" id="MCS3919799.1"/>
    </source>
</evidence>
<dbReference type="InterPro" id="IPR010982">
    <property type="entry name" value="Lambda_DNA-bd_dom_sf"/>
</dbReference>